<sequence length="96" mass="10919">MDEGNVRTTEEPSYYMGTSWTKVDCIGGDKFRKASVEFFAGRRSDVWRPNLRGETEGVHLVNYGVASTYEVGRRLVLVVRGTVVWVMKVVWVMDGK</sequence>
<dbReference type="EMBL" id="HBGH01016280">
    <property type="protein sequence ID" value="CAD9236900.1"/>
    <property type="molecule type" value="Transcribed_RNA"/>
</dbReference>
<accession>A0A7S1XGR6</accession>
<evidence type="ECO:0000313" key="1">
    <source>
        <dbReference type="EMBL" id="CAD9236900.1"/>
    </source>
</evidence>
<organism evidence="1">
    <name type="scientific">Compsopogon caeruleus</name>
    <dbReference type="NCBI Taxonomy" id="31354"/>
    <lineage>
        <taxon>Eukaryota</taxon>
        <taxon>Rhodophyta</taxon>
        <taxon>Compsopogonophyceae</taxon>
        <taxon>Compsopogonales</taxon>
        <taxon>Compsopogonaceae</taxon>
        <taxon>Compsopogon</taxon>
    </lineage>
</organism>
<protein>
    <submittedName>
        <fullName evidence="1">Uncharacterized protein</fullName>
    </submittedName>
</protein>
<dbReference type="AlphaFoldDB" id="A0A7S1XGR6"/>
<proteinExistence type="predicted"/>
<name>A0A7S1XGR6_9RHOD</name>
<gene>
    <name evidence="1" type="ORF">CCAE0312_LOCUS8997</name>
</gene>
<reference evidence="1" key="1">
    <citation type="submission" date="2021-01" db="EMBL/GenBank/DDBJ databases">
        <authorList>
            <person name="Corre E."/>
            <person name="Pelletier E."/>
            <person name="Niang G."/>
            <person name="Scheremetjew M."/>
            <person name="Finn R."/>
            <person name="Kale V."/>
            <person name="Holt S."/>
            <person name="Cochrane G."/>
            <person name="Meng A."/>
            <person name="Brown T."/>
            <person name="Cohen L."/>
        </authorList>
    </citation>
    <scope>NUCLEOTIDE SEQUENCE</scope>
    <source>
        <strain evidence="1">SAG 36.94</strain>
    </source>
</reference>